<protein>
    <submittedName>
        <fullName evidence="2">Uncharacterized protein</fullName>
    </submittedName>
</protein>
<evidence type="ECO:0000313" key="3">
    <source>
        <dbReference type="Proteomes" id="UP000236343"/>
    </source>
</evidence>
<feature type="region of interest" description="Disordered" evidence="1">
    <location>
        <begin position="90"/>
        <end position="119"/>
    </location>
</feature>
<proteinExistence type="predicted"/>
<organism evidence="2 3">
    <name type="scientific">Toxoplasma gondii COUG</name>
    <dbReference type="NCBI Taxonomy" id="1074873"/>
    <lineage>
        <taxon>Eukaryota</taxon>
        <taxon>Sar</taxon>
        <taxon>Alveolata</taxon>
        <taxon>Apicomplexa</taxon>
        <taxon>Conoidasida</taxon>
        <taxon>Coccidia</taxon>
        <taxon>Eucoccidiorida</taxon>
        <taxon>Eimeriorina</taxon>
        <taxon>Sarcocystidae</taxon>
        <taxon>Toxoplasma</taxon>
    </lineage>
</organism>
<evidence type="ECO:0000313" key="2">
    <source>
        <dbReference type="EMBL" id="PIM00509.1"/>
    </source>
</evidence>
<comment type="caution">
    <text evidence="2">The sequence shown here is derived from an EMBL/GenBank/DDBJ whole genome shotgun (WGS) entry which is preliminary data.</text>
</comment>
<dbReference type="EMBL" id="AGQR02001886">
    <property type="protein sequence ID" value="PIM00509.1"/>
    <property type="molecule type" value="Genomic_DNA"/>
</dbReference>
<accession>A0A2G8Y0H1</accession>
<feature type="compositionally biased region" description="Basic residues" evidence="1">
    <location>
        <begin position="103"/>
        <end position="119"/>
    </location>
</feature>
<dbReference type="VEuPathDB" id="ToxoDB:TGCOUG_393530"/>
<sequence length="119" mass="13567">MNVALWNSAEPSHHGSGSQRLLRCHGYHAPRLRRGGTSSSLSARVCRENGKCSEHSTTQLGRLSETSRAKHFFEKCAFIPVVLSRSSKELYVHDSPPQPTQSRWRRPPKQRRNMHVCTF</sequence>
<dbReference type="Proteomes" id="UP000236343">
    <property type="component" value="Unassembled WGS sequence"/>
</dbReference>
<gene>
    <name evidence="2" type="ORF">TGCOUG_393530</name>
</gene>
<name>A0A2G8Y0H1_TOXGO</name>
<dbReference type="AlphaFoldDB" id="A0A2G8Y0H1"/>
<evidence type="ECO:0000256" key="1">
    <source>
        <dbReference type="SAM" id="MobiDB-lite"/>
    </source>
</evidence>
<reference evidence="2 3" key="1">
    <citation type="journal article" date="2016" name="Nat. Commun.">
        <title>Local admixture of amplified and diversified secreted pathogenesis determinants shapes mosaic Toxoplasma gondii genomes.</title>
        <authorList>
            <person name="Lorenzi H."/>
            <person name="Khan A."/>
            <person name="Behnke M.S."/>
            <person name="Namasivayam S."/>
            <person name="Swapna L.S."/>
            <person name="Hadjithomas M."/>
            <person name="Karamycheva S."/>
            <person name="Pinney D."/>
            <person name="Brunk B.P."/>
            <person name="Ajioka J.W."/>
            <person name="Ajzenberg D."/>
            <person name="Boothroyd J.C."/>
            <person name="Boyle J.P."/>
            <person name="Darde M.L."/>
            <person name="Diaz-Miranda M.A."/>
            <person name="Dubey J.P."/>
            <person name="Fritz H.M."/>
            <person name="Gennari S.M."/>
            <person name="Gregory B.D."/>
            <person name="Kim K."/>
            <person name="Saeij J.P."/>
            <person name="Su C."/>
            <person name="White M.W."/>
            <person name="Zhu X.Q."/>
            <person name="Howe D.K."/>
            <person name="Rosenthal B.M."/>
            <person name="Grigg M.E."/>
            <person name="Parkinson J."/>
            <person name="Liu L."/>
            <person name="Kissinger J.C."/>
            <person name="Roos D.S."/>
            <person name="Sibley L.D."/>
        </authorList>
    </citation>
    <scope>NUCLEOTIDE SEQUENCE [LARGE SCALE GENOMIC DNA]</scope>
    <source>
        <strain evidence="2 3">COUG</strain>
    </source>
</reference>